<keyword evidence="3" id="KW-0274">FAD</keyword>
<organism evidence="5 6">
    <name type="scientific">Nocardioides potassii</name>
    <dbReference type="NCBI Taxonomy" id="2911371"/>
    <lineage>
        <taxon>Bacteria</taxon>
        <taxon>Bacillati</taxon>
        <taxon>Actinomycetota</taxon>
        <taxon>Actinomycetes</taxon>
        <taxon>Propionibacteriales</taxon>
        <taxon>Nocardioidaceae</taxon>
        <taxon>Nocardioides</taxon>
    </lineage>
</organism>
<evidence type="ECO:0000256" key="2">
    <source>
        <dbReference type="ARBA" id="ARBA00022630"/>
    </source>
</evidence>
<keyword evidence="2" id="KW-0285">Flavoprotein</keyword>
<dbReference type="InterPro" id="IPR002081">
    <property type="entry name" value="Cryptochrome/DNA_photolyase_1"/>
</dbReference>
<dbReference type="Gene3D" id="1.25.40.80">
    <property type="match status" value="1"/>
</dbReference>
<accession>A0ABS9H7U1</accession>
<dbReference type="RefSeq" id="WP_236397428.1">
    <property type="nucleotide sequence ID" value="NZ_JAKJHZ010000001.1"/>
</dbReference>
<evidence type="ECO:0000313" key="5">
    <source>
        <dbReference type="EMBL" id="MCF6376088.1"/>
    </source>
</evidence>
<keyword evidence="6" id="KW-1185">Reference proteome</keyword>
<dbReference type="EMBL" id="JAKJHZ010000001">
    <property type="protein sequence ID" value="MCF6376088.1"/>
    <property type="molecule type" value="Genomic_DNA"/>
</dbReference>
<gene>
    <name evidence="5" type="ORF">L2K70_00545</name>
</gene>
<evidence type="ECO:0000259" key="4">
    <source>
        <dbReference type="Pfam" id="PF03441"/>
    </source>
</evidence>
<proteinExistence type="predicted"/>
<comment type="cofactor">
    <cofactor evidence="1">
        <name>FAD</name>
        <dbReference type="ChEBI" id="CHEBI:57692"/>
    </cofactor>
</comment>
<dbReference type="SUPFAM" id="SSF48173">
    <property type="entry name" value="Cryptochrome/photolyase FAD-binding domain"/>
    <property type="match status" value="1"/>
</dbReference>
<dbReference type="InterPro" id="IPR036134">
    <property type="entry name" value="Crypto/Photolyase_FAD-like_sf"/>
</dbReference>
<dbReference type="PANTHER" id="PTHR11455">
    <property type="entry name" value="CRYPTOCHROME"/>
    <property type="match status" value="1"/>
</dbReference>
<comment type="caution">
    <text evidence="5">The sequence shown here is derived from an EMBL/GenBank/DDBJ whole genome shotgun (WGS) entry which is preliminary data.</text>
</comment>
<dbReference type="Gene3D" id="1.10.579.10">
    <property type="entry name" value="DNA Cyclobutane Dipyrimidine Photolyase, subunit A, domain 3"/>
    <property type="match status" value="1"/>
</dbReference>
<evidence type="ECO:0000256" key="3">
    <source>
        <dbReference type="ARBA" id="ARBA00022827"/>
    </source>
</evidence>
<evidence type="ECO:0000313" key="6">
    <source>
        <dbReference type="Proteomes" id="UP001201161"/>
    </source>
</evidence>
<protein>
    <submittedName>
        <fullName evidence="5">Deoxyribodipyrimidine photolyase</fullName>
    </submittedName>
</protein>
<evidence type="ECO:0000256" key="1">
    <source>
        <dbReference type="ARBA" id="ARBA00001974"/>
    </source>
</evidence>
<dbReference type="InterPro" id="IPR005101">
    <property type="entry name" value="Cryptochr/Photolyase_FAD-bd"/>
</dbReference>
<dbReference type="Pfam" id="PF03441">
    <property type="entry name" value="FAD_binding_7"/>
    <property type="match status" value="1"/>
</dbReference>
<dbReference type="PANTHER" id="PTHR11455:SF9">
    <property type="entry name" value="CRYPTOCHROME CIRCADIAN CLOCK 5 ISOFORM X1"/>
    <property type="match status" value="1"/>
</dbReference>
<sequence length="417" mass="45989">MPALAPLPRVDDTDAVVAWVATHLGHLTLEGPDGVRPGGLRGGQAAADLALASLDITGYARSRSVVLPESRRGASRMSPYIRHGLLSLPEMWDAVADAPSGDRRRYRDELLWQEFARHLYAGLGADLAEPLRRHQPRPQVAVDWDDDDEMACTSWLRRELEGEGWLVNQTRMWWSSHWTVRHGRDWREGEDDFFRHLLDGSRAANRLGWQWTVGTATGKPYGFSRWQVEKRAPLLCRSCALRERCPIQGWPEATPGPRVTSYDGAAGEGEGAGEGVIAVPGPGPGEVVTDAAPAAVWLTAESLGEADPALAANPDLPVVFVLDEPLLRRLRLSGKRLVFLAECLADLAARRDVDVRLGRVPDELAGTSVAVTFAPVPGFARHARSVHLAQVHPWPWLERPAGQRLTSYSAWRKGIRR</sequence>
<feature type="domain" description="Cryptochrome/DNA photolyase FAD-binding" evidence="4">
    <location>
        <begin position="158"/>
        <end position="217"/>
    </location>
</feature>
<name>A0ABS9H7U1_9ACTN</name>
<dbReference type="Proteomes" id="UP001201161">
    <property type="component" value="Unassembled WGS sequence"/>
</dbReference>
<reference evidence="5 6" key="1">
    <citation type="submission" date="2022-01" db="EMBL/GenBank/DDBJ databases">
        <title>Nocardioides sp. nov., an actinomycete isolated from mining soil.</title>
        <authorList>
            <person name="Liu L."/>
        </authorList>
    </citation>
    <scope>NUCLEOTIDE SEQUENCE [LARGE SCALE GENOMIC DNA]</scope>
    <source>
        <strain evidence="5 6">KLBMP 9356</strain>
    </source>
</reference>